<protein>
    <submittedName>
        <fullName evidence="2">Uncharacterized protein</fullName>
    </submittedName>
</protein>
<name>A0A258HJS6_9CAUL</name>
<evidence type="ECO:0000256" key="1">
    <source>
        <dbReference type="SAM" id="MobiDB-lite"/>
    </source>
</evidence>
<dbReference type="AlphaFoldDB" id="A0A258HJS6"/>
<evidence type="ECO:0000313" key="2">
    <source>
        <dbReference type="EMBL" id="OYX56844.1"/>
    </source>
</evidence>
<proteinExistence type="predicted"/>
<dbReference type="EMBL" id="NCEQ01000007">
    <property type="protein sequence ID" value="OYX56844.1"/>
    <property type="molecule type" value="Genomic_DNA"/>
</dbReference>
<organism evidence="2 3">
    <name type="scientific">Brevundimonas subvibrioides</name>
    <dbReference type="NCBI Taxonomy" id="74313"/>
    <lineage>
        <taxon>Bacteria</taxon>
        <taxon>Pseudomonadati</taxon>
        <taxon>Pseudomonadota</taxon>
        <taxon>Alphaproteobacteria</taxon>
        <taxon>Caulobacterales</taxon>
        <taxon>Caulobacteraceae</taxon>
        <taxon>Brevundimonas</taxon>
    </lineage>
</organism>
<sequence>MTDLTPIPPETDPIDNGSRGKTQRVSVEGTIASVSAISAMIVAAASMFTAVQALDVSRTAAKQKIFETQLATCLQFSELTARASSDSEKAAALTEGPIDDDVSAEITARLEAGDAVSTSIYQQYLQMTMVFPDEISDAAYAASEKRVALYNKQVEVLDAGVITAQDIADLERLAGEETDQLNTASSACRDEVGAVAGIG</sequence>
<feature type="region of interest" description="Disordered" evidence="1">
    <location>
        <begin position="1"/>
        <end position="23"/>
    </location>
</feature>
<evidence type="ECO:0000313" key="3">
    <source>
        <dbReference type="Proteomes" id="UP000216147"/>
    </source>
</evidence>
<gene>
    <name evidence="2" type="ORF">B7Y86_08800</name>
</gene>
<accession>A0A258HJS6</accession>
<reference evidence="2 3" key="1">
    <citation type="submission" date="2017-03" db="EMBL/GenBank/DDBJ databases">
        <title>Lifting the veil on microbial sulfur biogeochemistry in mining wastewaters.</title>
        <authorList>
            <person name="Kantor R.S."/>
            <person name="Colenbrander Nelson T."/>
            <person name="Marshall S."/>
            <person name="Bennett D."/>
            <person name="Apte S."/>
            <person name="Camacho D."/>
            <person name="Thomas B.C."/>
            <person name="Warren L.A."/>
            <person name="Banfield J.F."/>
        </authorList>
    </citation>
    <scope>NUCLEOTIDE SEQUENCE [LARGE SCALE GENOMIC DNA]</scope>
    <source>
        <strain evidence="2">32-68-21</strain>
    </source>
</reference>
<dbReference type="Proteomes" id="UP000216147">
    <property type="component" value="Unassembled WGS sequence"/>
</dbReference>
<feature type="compositionally biased region" description="Pro residues" evidence="1">
    <location>
        <begin position="1"/>
        <end position="11"/>
    </location>
</feature>
<comment type="caution">
    <text evidence="2">The sequence shown here is derived from an EMBL/GenBank/DDBJ whole genome shotgun (WGS) entry which is preliminary data.</text>
</comment>